<feature type="region of interest" description="Disordered" evidence="1">
    <location>
        <begin position="1"/>
        <end position="26"/>
    </location>
</feature>
<proteinExistence type="predicted"/>
<sequence length="245" mass="24619">MHGRPVRPPRDTHRGGGARAGRRVPHRRLARTLDEAAGARLLEAADPVRVVTLVAPGAGVTAPAQGARLAQGARPAQGARLEWAVKASFVAYVEALPDGKVETFGGAARAADGRFLFAAAGGTEGDLAFTGTLRFSGHHGVLDVLLSDPRIETVGGLAALTIAVGAERVHIATIGHLEAGTPGTGIHSSEGAAARADTLTAATLTGTGVTATDDGAHLLGGVYSAGTPLDDLVILRVAAPAPALA</sequence>
<feature type="domain" description="Htaa" evidence="2">
    <location>
        <begin position="79"/>
        <end position="232"/>
    </location>
</feature>
<reference evidence="3 4" key="1">
    <citation type="submission" date="2017-04" db="EMBL/GenBank/DDBJ databases">
        <title>Comparative genome analysis of Subtercola boreus.</title>
        <authorList>
            <person name="Cho Y.-J."/>
            <person name="Cho A."/>
            <person name="Kim O.-S."/>
            <person name="Lee J.-I."/>
        </authorList>
    </citation>
    <scope>NUCLEOTIDE SEQUENCE [LARGE SCALE GENOMIC DNA]</scope>
    <source>
        <strain evidence="3 4">K300</strain>
    </source>
</reference>
<protein>
    <recommendedName>
        <fullName evidence="2">Htaa domain-containing protein</fullName>
    </recommendedName>
</protein>
<dbReference type="Pfam" id="PF04213">
    <property type="entry name" value="HtaA"/>
    <property type="match status" value="1"/>
</dbReference>
<dbReference type="Proteomes" id="UP000256486">
    <property type="component" value="Unassembled WGS sequence"/>
</dbReference>
<comment type="caution">
    <text evidence="3">The sequence shown here is derived from an EMBL/GenBank/DDBJ whole genome shotgun (WGS) entry which is preliminary data.</text>
</comment>
<evidence type="ECO:0000259" key="2">
    <source>
        <dbReference type="Pfam" id="PF04213"/>
    </source>
</evidence>
<dbReference type="EMBL" id="NBWZ01000001">
    <property type="protein sequence ID" value="RFA10739.1"/>
    <property type="molecule type" value="Genomic_DNA"/>
</dbReference>
<dbReference type="AlphaFoldDB" id="A0A3E0VM90"/>
<evidence type="ECO:0000256" key="1">
    <source>
        <dbReference type="SAM" id="MobiDB-lite"/>
    </source>
</evidence>
<gene>
    <name evidence="3" type="ORF">B7R54_17160</name>
</gene>
<evidence type="ECO:0000313" key="3">
    <source>
        <dbReference type="EMBL" id="RFA10739.1"/>
    </source>
</evidence>
<accession>A0A3E0VM90</accession>
<evidence type="ECO:0000313" key="4">
    <source>
        <dbReference type="Proteomes" id="UP000256486"/>
    </source>
</evidence>
<dbReference type="OrthoDB" id="7210788at2"/>
<dbReference type="InterPro" id="IPR007331">
    <property type="entry name" value="Htaa"/>
</dbReference>
<keyword evidence="4" id="KW-1185">Reference proteome</keyword>
<name>A0A3E0VM90_9MICO</name>
<organism evidence="3 4">
    <name type="scientific">Subtercola boreus</name>
    <dbReference type="NCBI Taxonomy" id="120213"/>
    <lineage>
        <taxon>Bacteria</taxon>
        <taxon>Bacillati</taxon>
        <taxon>Actinomycetota</taxon>
        <taxon>Actinomycetes</taxon>
        <taxon>Micrococcales</taxon>
        <taxon>Microbacteriaceae</taxon>
        <taxon>Subtercola</taxon>
    </lineage>
</organism>